<dbReference type="SUPFAM" id="SSF81321">
    <property type="entry name" value="Family A G protein-coupled receptor-like"/>
    <property type="match status" value="1"/>
</dbReference>
<accession>A0A9P1NAT2</accession>
<evidence type="ECO:0000313" key="12">
    <source>
        <dbReference type="Proteomes" id="UP001152747"/>
    </source>
</evidence>
<dbReference type="Pfam" id="PF00001">
    <property type="entry name" value="7tm_1"/>
    <property type="match status" value="1"/>
</dbReference>
<name>A0A9P1NAT2_9PELO</name>
<proteinExistence type="predicted"/>
<comment type="subcellular location">
    <subcellularLocation>
        <location evidence="1">Membrane</location>
        <topology evidence="1">Multi-pass membrane protein</topology>
    </subcellularLocation>
</comment>
<feature type="transmembrane region" description="Helical" evidence="9">
    <location>
        <begin position="250"/>
        <end position="274"/>
    </location>
</feature>
<gene>
    <name evidence="11" type="ORF">CAMP_LOCUS17239</name>
</gene>
<evidence type="ECO:0000259" key="10">
    <source>
        <dbReference type="PROSITE" id="PS50262"/>
    </source>
</evidence>
<feature type="transmembrane region" description="Helical" evidence="9">
    <location>
        <begin position="294"/>
        <end position="314"/>
    </location>
</feature>
<protein>
    <recommendedName>
        <fullName evidence="10">G-protein coupled receptors family 1 profile domain-containing protein</fullName>
    </recommendedName>
</protein>
<dbReference type="PANTHER" id="PTHR45695:SF9">
    <property type="entry name" value="LEUCOKININ RECEPTOR"/>
    <property type="match status" value="1"/>
</dbReference>
<dbReference type="GO" id="GO:0005886">
    <property type="term" value="C:plasma membrane"/>
    <property type="evidence" value="ECO:0007669"/>
    <property type="project" value="TreeGrafter"/>
</dbReference>
<dbReference type="OrthoDB" id="5864106at2759"/>
<organism evidence="11 12">
    <name type="scientific">Caenorhabditis angaria</name>
    <dbReference type="NCBI Taxonomy" id="860376"/>
    <lineage>
        <taxon>Eukaryota</taxon>
        <taxon>Metazoa</taxon>
        <taxon>Ecdysozoa</taxon>
        <taxon>Nematoda</taxon>
        <taxon>Chromadorea</taxon>
        <taxon>Rhabditida</taxon>
        <taxon>Rhabditina</taxon>
        <taxon>Rhabditomorpha</taxon>
        <taxon>Rhabditoidea</taxon>
        <taxon>Rhabditidae</taxon>
        <taxon>Peloderinae</taxon>
        <taxon>Caenorhabditis</taxon>
    </lineage>
</organism>
<reference evidence="11" key="1">
    <citation type="submission" date="2022-11" db="EMBL/GenBank/DDBJ databases">
        <authorList>
            <person name="Kikuchi T."/>
        </authorList>
    </citation>
    <scope>NUCLEOTIDE SEQUENCE</scope>
    <source>
        <strain evidence="11">PS1010</strain>
    </source>
</reference>
<evidence type="ECO:0000256" key="6">
    <source>
        <dbReference type="ARBA" id="ARBA00023170"/>
    </source>
</evidence>
<dbReference type="PROSITE" id="PS50262">
    <property type="entry name" value="G_PROTEIN_RECEP_F1_2"/>
    <property type="match status" value="1"/>
</dbReference>
<keyword evidence="12" id="KW-1185">Reference proteome</keyword>
<feature type="transmembrane region" description="Helical" evidence="9">
    <location>
        <begin position="67"/>
        <end position="90"/>
    </location>
</feature>
<dbReference type="Proteomes" id="UP001152747">
    <property type="component" value="Unassembled WGS sequence"/>
</dbReference>
<feature type="compositionally biased region" description="Basic residues" evidence="8">
    <location>
        <begin position="428"/>
        <end position="439"/>
    </location>
</feature>
<feature type="domain" description="G-protein coupled receptors family 1 profile" evidence="10">
    <location>
        <begin position="45"/>
        <end position="310"/>
    </location>
</feature>
<feature type="transmembrane region" description="Helical" evidence="9">
    <location>
        <begin position="149"/>
        <end position="170"/>
    </location>
</feature>
<dbReference type="CDD" id="cd00637">
    <property type="entry name" value="7tm_classA_rhodopsin-like"/>
    <property type="match status" value="1"/>
</dbReference>
<feature type="transmembrane region" description="Helical" evidence="9">
    <location>
        <begin position="190"/>
        <end position="216"/>
    </location>
</feature>
<evidence type="ECO:0000256" key="3">
    <source>
        <dbReference type="ARBA" id="ARBA00022989"/>
    </source>
</evidence>
<evidence type="ECO:0000313" key="11">
    <source>
        <dbReference type="EMBL" id="CAI5454602.1"/>
    </source>
</evidence>
<evidence type="ECO:0000256" key="4">
    <source>
        <dbReference type="ARBA" id="ARBA00023040"/>
    </source>
</evidence>
<evidence type="ECO:0000256" key="2">
    <source>
        <dbReference type="ARBA" id="ARBA00022692"/>
    </source>
</evidence>
<keyword evidence="7" id="KW-0807">Transducer</keyword>
<sequence length="439" mass="49475">MTIPIEYVSEDDTLAAVTIQETRSASLRTTNAILIAGLLIASYFLNFLFIVAVLITKSFRTTIYLMYCQLTLINIFDLSFNILFALIFVASGNWNMSNRMCTFNVAAQQFIHLNTLFILMLIGAERATGLILGPDYIIQGHKYLSGRRVGFASFLLAVVAIVFASVVFSSEIPTKPFRNRYICGIDGGGPIGYVIARLIIYFACLIIILIAIGAILKKRSAASIPHNVQEYGEFIKKNRAMAEHKSRAKLMILITCVFIFIEGPYITLCFFYEMYNSRELVDVMIDIPQDADTLITWLKFVFPLLCPIIMLSWCNDVWLKVKEVTCCRSYDPPTIGHYMPHYRGIDVSPVPSVMTIFGSDEGIRLSQPSQPTRLFPNPNFAVNNDEPSEHISDPPSQQQTPQPPAPENTQLPKIIATLRKRPTESKIPRRISIRPKKPK</sequence>
<dbReference type="GO" id="GO:0004930">
    <property type="term" value="F:G protein-coupled receptor activity"/>
    <property type="evidence" value="ECO:0007669"/>
    <property type="project" value="UniProtKB-KW"/>
</dbReference>
<dbReference type="Gene3D" id="1.20.1070.10">
    <property type="entry name" value="Rhodopsin 7-helix transmembrane proteins"/>
    <property type="match status" value="1"/>
</dbReference>
<evidence type="ECO:0000256" key="1">
    <source>
        <dbReference type="ARBA" id="ARBA00004141"/>
    </source>
</evidence>
<keyword evidence="4" id="KW-0297">G-protein coupled receptor</keyword>
<dbReference type="PANTHER" id="PTHR45695">
    <property type="entry name" value="LEUCOKININ RECEPTOR-RELATED"/>
    <property type="match status" value="1"/>
</dbReference>
<keyword evidence="6" id="KW-0675">Receptor</keyword>
<dbReference type="EMBL" id="CANHGI010000006">
    <property type="protein sequence ID" value="CAI5454602.1"/>
    <property type="molecule type" value="Genomic_DNA"/>
</dbReference>
<keyword evidence="5 9" id="KW-0472">Membrane</keyword>
<evidence type="ECO:0000256" key="8">
    <source>
        <dbReference type="SAM" id="MobiDB-lite"/>
    </source>
</evidence>
<dbReference type="InterPro" id="IPR017452">
    <property type="entry name" value="GPCR_Rhodpsn_7TM"/>
</dbReference>
<feature type="transmembrane region" description="Helical" evidence="9">
    <location>
        <begin position="32"/>
        <end position="55"/>
    </location>
</feature>
<comment type="caution">
    <text evidence="11">The sequence shown here is derived from an EMBL/GenBank/DDBJ whole genome shotgun (WGS) entry which is preliminary data.</text>
</comment>
<keyword evidence="3 9" id="KW-1133">Transmembrane helix</keyword>
<dbReference type="AlphaFoldDB" id="A0A9P1NAT2"/>
<evidence type="ECO:0000256" key="9">
    <source>
        <dbReference type="SAM" id="Phobius"/>
    </source>
</evidence>
<keyword evidence="2 9" id="KW-0812">Transmembrane</keyword>
<dbReference type="InterPro" id="IPR000276">
    <property type="entry name" value="GPCR_Rhodpsn"/>
</dbReference>
<evidence type="ECO:0000256" key="5">
    <source>
        <dbReference type="ARBA" id="ARBA00023136"/>
    </source>
</evidence>
<feature type="region of interest" description="Disordered" evidence="8">
    <location>
        <begin position="367"/>
        <end position="439"/>
    </location>
</feature>
<evidence type="ECO:0000256" key="7">
    <source>
        <dbReference type="ARBA" id="ARBA00023224"/>
    </source>
</evidence>